<dbReference type="OrthoDB" id="6509498at2759"/>
<evidence type="ECO:0008006" key="4">
    <source>
        <dbReference type="Google" id="ProtNLM"/>
    </source>
</evidence>
<name>A0A4Y2DRP9_ARAVE</name>
<evidence type="ECO:0000313" key="2">
    <source>
        <dbReference type="EMBL" id="GBM18285.1"/>
    </source>
</evidence>
<dbReference type="AlphaFoldDB" id="A0A4Y2DRP9"/>
<proteinExistence type="predicted"/>
<evidence type="ECO:0000256" key="1">
    <source>
        <dbReference type="SAM" id="MobiDB-lite"/>
    </source>
</evidence>
<keyword evidence="3" id="KW-1185">Reference proteome</keyword>
<gene>
    <name evidence="2" type="ORF">AVEN_147412_1</name>
</gene>
<evidence type="ECO:0000313" key="3">
    <source>
        <dbReference type="Proteomes" id="UP000499080"/>
    </source>
</evidence>
<dbReference type="EMBL" id="BGPR01000401">
    <property type="protein sequence ID" value="GBM18285.1"/>
    <property type="molecule type" value="Genomic_DNA"/>
</dbReference>
<feature type="region of interest" description="Disordered" evidence="1">
    <location>
        <begin position="93"/>
        <end position="143"/>
    </location>
</feature>
<accession>A0A4Y2DRP9</accession>
<protein>
    <recommendedName>
        <fullName evidence="4">SCAN box domain-containing protein</fullName>
    </recommendedName>
</protein>
<comment type="caution">
    <text evidence="2">The sequence shown here is derived from an EMBL/GenBank/DDBJ whole genome shotgun (WGS) entry which is preliminary data.</text>
</comment>
<sequence>MFTKHSKNADGAWKDFVHELKIYLQEWIKGLEVETFELLCDLIINDQMKRRVPTEIKEHFIDEWPKFKFPELLSEKLDQYGSVQDMMKKKTDFHDHKGKYSSFKEKNSAHVRGVTEEPKQGNFEKYKSSKTEDSFDRKKKVKC</sequence>
<dbReference type="PANTHER" id="PTHR46888">
    <property type="entry name" value="ZINC KNUCKLE DOMAINCONTAINING PROTEIN-RELATED"/>
    <property type="match status" value="1"/>
</dbReference>
<organism evidence="2 3">
    <name type="scientific">Araneus ventricosus</name>
    <name type="common">Orbweaver spider</name>
    <name type="synonym">Epeira ventricosa</name>
    <dbReference type="NCBI Taxonomy" id="182803"/>
    <lineage>
        <taxon>Eukaryota</taxon>
        <taxon>Metazoa</taxon>
        <taxon>Ecdysozoa</taxon>
        <taxon>Arthropoda</taxon>
        <taxon>Chelicerata</taxon>
        <taxon>Arachnida</taxon>
        <taxon>Araneae</taxon>
        <taxon>Araneomorphae</taxon>
        <taxon>Entelegynae</taxon>
        <taxon>Araneoidea</taxon>
        <taxon>Araneidae</taxon>
        <taxon>Araneus</taxon>
    </lineage>
</organism>
<feature type="compositionally biased region" description="Basic and acidic residues" evidence="1">
    <location>
        <begin position="102"/>
        <end position="136"/>
    </location>
</feature>
<reference evidence="2 3" key="1">
    <citation type="journal article" date="2019" name="Sci. Rep.">
        <title>Orb-weaving spider Araneus ventricosus genome elucidates the spidroin gene catalogue.</title>
        <authorList>
            <person name="Kono N."/>
            <person name="Nakamura H."/>
            <person name="Ohtoshi R."/>
            <person name="Moran D.A.P."/>
            <person name="Shinohara A."/>
            <person name="Yoshida Y."/>
            <person name="Fujiwara M."/>
            <person name="Mori M."/>
            <person name="Tomita M."/>
            <person name="Arakawa K."/>
        </authorList>
    </citation>
    <scope>NUCLEOTIDE SEQUENCE [LARGE SCALE GENOMIC DNA]</scope>
</reference>
<dbReference type="Proteomes" id="UP000499080">
    <property type="component" value="Unassembled WGS sequence"/>
</dbReference>
<dbReference type="PANTHER" id="PTHR46888:SF1">
    <property type="entry name" value="RIBONUCLEASE H"/>
    <property type="match status" value="1"/>
</dbReference>